<name>A0A0L0NPQ2_CANAR</name>
<dbReference type="EMBL" id="LGST01000066">
    <property type="protein sequence ID" value="KND95645.1"/>
    <property type="molecule type" value="Genomic_DNA"/>
</dbReference>
<evidence type="ECO:0000313" key="1">
    <source>
        <dbReference type="EMBL" id="KND95645.1"/>
    </source>
</evidence>
<sequence>MKKKEEGLKTGGVLFSEKWEGQKKKKKRDV</sequence>
<proteinExistence type="predicted"/>
<evidence type="ECO:0000313" key="2">
    <source>
        <dbReference type="Proteomes" id="UP000037122"/>
    </source>
</evidence>
<dbReference type="VEuPathDB" id="FungiDB:QG37_07965"/>
<gene>
    <name evidence="1" type="ORF">QG37_07965</name>
</gene>
<protein>
    <submittedName>
        <fullName evidence="1">Uncharacterized protein</fullName>
    </submittedName>
</protein>
<reference evidence="2" key="1">
    <citation type="journal article" date="2015" name="BMC Genomics">
        <title>Draft genome of a commonly misdiagnosed multidrug resistant pathogen Candida auris.</title>
        <authorList>
            <person name="Chatterjee S."/>
            <person name="Alampalli S.V."/>
            <person name="Nageshan R.K."/>
            <person name="Chettiar S.T."/>
            <person name="Joshi S."/>
            <person name="Tatu U.S."/>
        </authorList>
    </citation>
    <scope>NUCLEOTIDE SEQUENCE [LARGE SCALE GENOMIC DNA]</scope>
    <source>
        <strain evidence="2">6684</strain>
    </source>
</reference>
<dbReference type="Proteomes" id="UP000037122">
    <property type="component" value="Unassembled WGS sequence"/>
</dbReference>
<comment type="caution">
    <text evidence="1">The sequence shown here is derived from an EMBL/GenBank/DDBJ whole genome shotgun (WGS) entry which is preliminary data.</text>
</comment>
<accession>A0A0L0NPQ2</accession>
<dbReference type="AlphaFoldDB" id="A0A0L0NPQ2"/>
<organism evidence="1 2">
    <name type="scientific">Candidozyma auris</name>
    <name type="common">Yeast</name>
    <name type="synonym">Candida auris</name>
    <dbReference type="NCBI Taxonomy" id="498019"/>
    <lineage>
        <taxon>Eukaryota</taxon>
        <taxon>Fungi</taxon>
        <taxon>Dikarya</taxon>
        <taxon>Ascomycota</taxon>
        <taxon>Saccharomycotina</taxon>
        <taxon>Pichiomycetes</taxon>
        <taxon>Metschnikowiaceae</taxon>
        <taxon>Candidozyma</taxon>
    </lineage>
</organism>